<organism evidence="1 2">
    <name type="scientific">Criibacterium bergeronii</name>
    <dbReference type="NCBI Taxonomy" id="1871336"/>
    <lineage>
        <taxon>Bacteria</taxon>
        <taxon>Bacillati</taxon>
        <taxon>Bacillota</taxon>
        <taxon>Clostridia</taxon>
        <taxon>Peptostreptococcales</taxon>
        <taxon>Filifactoraceae</taxon>
        <taxon>Criibacterium</taxon>
    </lineage>
</organism>
<dbReference type="RefSeq" id="WP_144015756.1">
    <property type="nucleotide sequence ID" value="NZ_VJXW01000003.1"/>
</dbReference>
<protein>
    <recommendedName>
        <fullName evidence="3">Membrane-associated protease 1</fullName>
    </recommendedName>
</protein>
<evidence type="ECO:0000313" key="2">
    <source>
        <dbReference type="Proteomes" id="UP000319424"/>
    </source>
</evidence>
<name>A0A552VCD7_9FIRM</name>
<reference evidence="1 2" key="1">
    <citation type="submission" date="2019-07" db="EMBL/GenBank/DDBJ databases">
        <title>Criibacterium bergeronii gen. nov., sp. nov. isolated from human clinical samples.</title>
        <authorList>
            <person name="Maheux A.F."/>
            <person name="Boudreau D.K."/>
            <person name="Berube E."/>
            <person name="Brodeur S."/>
            <person name="Bernard K.A."/>
            <person name="Abed J.Y."/>
            <person name="Ducrey E."/>
            <person name="Guay E.F."/>
            <person name="Raymond F."/>
            <person name="Corbeil J."/>
            <person name="Domingo M.-C."/>
            <person name="Roy P.H."/>
            <person name="Boissinot M."/>
            <person name="Tocheva E.I."/>
            <person name="Omar R.F."/>
        </authorList>
    </citation>
    <scope>NUCLEOTIDE SEQUENCE [LARGE SCALE GENOMIC DNA]</scope>
    <source>
        <strain evidence="1 2">CCRI-24246</strain>
    </source>
</reference>
<accession>A0A552VCD7</accession>
<dbReference type="Proteomes" id="UP000319424">
    <property type="component" value="Unassembled WGS sequence"/>
</dbReference>
<evidence type="ECO:0008006" key="3">
    <source>
        <dbReference type="Google" id="ProtNLM"/>
    </source>
</evidence>
<dbReference type="OrthoDB" id="9810984at2"/>
<dbReference type="EMBL" id="VJXW01000003">
    <property type="protein sequence ID" value="TRW28079.1"/>
    <property type="molecule type" value="Genomic_DNA"/>
</dbReference>
<sequence>MGFRLKIDGSGPVEMNERQIKNVEFCADIPQDSNARATDNGAYLKIWGKLLFSLGAEADDQTLNLAKWSQVPSESADCYRNVEVAVISAGQVVRDITLPNAFVMEYSESLDDESGVGEFYLHVKQKKDIVDKTKIDGGFSGK</sequence>
<evidence type="ECO:0000313" key="1">
    <source>
        <dbReference type="EMBL" id="TRW28079.1"/>
    </source>
</evidence>
<dbReference type="AlphaFoldDB" id="A0A552VCD7"/>
<proteinExistence type="predicted"/>
<comment type="caution">
    <text evidence="1">The sequence shown here is derived from an EMBL/GenBank/DDBJ whole genome shotgun (WGS) entry which is preliminary data.</text>
</comment>
<gene>
    <name evidence="1" type="ORF">FL857_03545</name>
</gene>